<evidence type="ECO:0000256" key="3">
    <source>
        <dbReference type="ARBA" id="ARBA00022475"/>
    </source>
</evidence>
<dbReference type="OrthoDB" id="158407at2"/>
<feature type="transmembrane region" description="Helical" evidence="10">
    <location>
        <begin position="24"/>
        <end position="50"/>
    </location>
</feature>
<dbReference type="PANTHER" id="PTHR37468:SF1">
    <property type="entry name" value="SULFATE TRANSPORTER CYSZ"/>
    <property type="match status" value="1"/>
</dbReference>
<evidence type="ECO:0000256" key="4">
    <source>
        <dbReference type="ARBA" id="ARBA00022519"/>
    </source>
</evidence>
<dbReference type="InterPro" id="IPR059112">
    <property type="entry name" value="CysZ/EI24"/>
</dbReference>
<comment type="subcellular location">
    <subcellularLocation>
        <location evidence="1">Membrane</location>
        <topology evidence="1">Multi-pass membrane protein</topology>
    </subcellularLocation>
</comment>
<feature type="transmembrane region" description="Helical" evidence="10">
    <location>
        <begin position="141"/>
        <end position="157"/>
    </location>
</feature>
<dbReference type="Proteomes" id="UP000220527">
    <property type="component" value="Unassembled WGS sequence"/>
</dbReference>
<keyword evidence="4" id="KW-0997">Cell inner membrane</keyword>
<keyword evidence="5" id="KW-0028">Amino-acid biosynthesis</keyword>
<reference evidence="12" key="1">
    <citation type="submission" date="2017-08" db="EMBL/GenBank/DDBJ databases">
        <authorList>
            <person name="Grouzdev D.S."/>
            <person name="Gaisin V.A."/>
            <person name="Rysina M.S."/>
            <person name="Gorlenko V.M."/>
        </authorList>
    </citation>
    <scope>NUCLEOTIDE SEQUENCE [LARGE SCALE GENOMIC DNA]</scope>
    <source>
        <strain evidence="12">Kir15-3F</strain>
    </source>
</reference>
<keyword evidence="9 10" id="KW-0472">Membrane</keyword>
<proteinExistence type="predicted"/>
<dbReference type="GO" id="GO:0000103">
    <property type="term" value="P:sulfate assimilation"/>
    <property type="evidence" value="ECO:0007669"/>
    <property type="project" value="TreeGrafter"/>
</dbReference>
<evidence type="ECO:0008006" key="13">
    <source>
        <dbReference type="Google" id="ProtNLM"/>
    </source>
</evidence>
<gene>
    <name evidence="11" type="ORF">CJ255_06980</name>
</gene>
<comment type="caution">
    <text evidence="11">The sequence shown here is derived from an EMBL/GenBank/DDBJ whole genome shotgun (WGS) entry which is preliminary data.</text>
</comment>
<evidence type="ECO:0000256" key="9">
    <source>
        <dbReference type="ARBA" id="ARBA00023136"/>
    </source>
</evidence>
<keyword evidence="7 10" id="KW-1133">Transmembrane helix</keyword>
<evidence type="ECO:0000313" key="12">
    <source>
        <dbReference type="Proteomes" id="UP000220527"/>
    </source>
</evidence>
<dbReference type="GO" id="GO:0005886">
    <property type="term" value="C:plasma membrane"/>
    <property type="evidence" value="ECO:0007669"/>
    <property type="project" value="TreeGrafter"/>
</dbReference>
<keyword evidence="3" id="KW-1003">Cell membrane</keyword>
<dbReference type="GO" id="GO:0009675">
    <property type="term" value="F:high-affinity sulfate:proton symporter activity"/>
    <property type="evidence" value="ECO:0007669"/>
    <property type="project" value="TreeGrafter"/>
</dbReference>
<evidence type="ECO:0000256" key="6">
    <source>
        <dbReference type="ARBA" id="ARBA00022692"/>
    </source>
</evidence>
<dbReference type="PANTHER" id="PTHR37468">
    <property type="entry name" value="SULFATE TRANSPORTER CYSZ"/>
    <property type="match status" value="1"/>
</dbReference>
<feature type="transmembrane region" description="Helical" evidence="10">
    <location>
        <begin position="203"/>
        <end position="228"/>
    </location>
</feature>
<dbReference type="EMBL" id="NQWI01000021">
    <property type="protein sequence ID" value="PDW03793.1"/>
    <property type="molecule type" value="Genomic_DNA"/>
</dbReference>
<name>A0A2A6RLI4_9CHLR</name>
<sequence>MRDLFAGLGYPWRALGLLRRTPRLWNFVLIPIGLNLVVGLVIYVGVYFTLWRMLQAWLADSAAWAGVVLWLLGAVTAILLAVAVAFLIVRFGVVLGSPWYSQLSEELEALMMGKEPVDTPFSLRRIAYDLWRALLFEFKKLGLGLTLWIMSLLLLLLPLGGPFLHAAAGMLIGATISCLDFFDGPQERRYFSFRQKLATIRQTMPSSLSFGIIAFSLVSIPLVNLFALPLCVAAGNMLVIERTLNDTNHP</sequence>
<accession>A0A2A6RLI4</accession>
<evidence type="ECO:0000313" key="11">
    <source>
        <dbReference type="EMBL" id="PDW03793.1"/>
    </source>
</evidence>
<evidence type="ECO:0000256" key="10">
    <source>
        <dbReference type="SAM" id="Phobius"/>
    </source>
</evidence>
<dbReference type="Pfam" id="PF07264">
    <property type="entry name" value="EI24"/>
    <property type="match status" value="1"/>
</dbReference>
<dbReference type="RefSeq" id="WP_097643368.1">
    <property type="nucleotide sequence ID" value="NZ_NQWI01000021.1"/>
</dbReference>
<evidence type="ECO:0000256" key="8">
    <source>
        <dbReference type="ARBA" id="ARBA00023032"/>
    </source>
</evidence>
<evidence type="ECO:0000256" key="1">
    <source>
        <dbReference type="ARBA" id="ARBA00004141"/>
    </source>
</evidence>
<organism evidence="11 12">
    <name type="scientific">Candidatus Viridilinea mediisalina</name>
    <dbReference type="NCBI Taxonomy" id="2024553"/>
    <lineage>
        <taxon>Bacteria</taxon>
        <taxon>Bacillati</taxon>
        <taxon>Chloroflexota</taxon>
        <taxon>Chloroflexia</taxon>
        <taxon>Chloroflexales</taxon>
        <taxon>Chloroflexineae</taxon>
        <taxon>Oscillochloridaceae</taxon>
        <taxon>Candidatus Viridilinea</taxon>
    </lineage>
</organism>
<evidence type="ECO:0000256" key="7">
    <source>
        <dbReference type="ARBA" id="ARBA00022989"/>
    </source>
</evidence>
<keyword evidence="12" id="KW-1185">Reference proteome</keyword>
<keyword evidence="2" id="KW-0813">Transport</keyword>
<dbReference type="AlphaFoldDB" id="A0A2A6RLI4"/>
<dbReference type="GO" id="GO:0019344">
    <property type="term" value="P:cysteine biosynthetic process"/>
    <property type="evidence" value="ECO:0007669"/>
    <property type="project" value="TreeGrafter"/>
</dbReference>
<keyword evidence="8" id="KW-0764">Sulfate transport</keyword>
<dbReference type="InterPro" id="IPR050480">
    <property type="entry name" value="CysZ-like"/>
</dbReference>
<evidence type="ECO:0000256" key="5">
    <source>
        <dbReference type="ARBA" id="ARBA00022605"/>
    </source>
</evidence>
<evidence type="ECO:0000256" key="2">
    <source>
        <dbReference type="ARBA" id="ARBA00022448"/>
    </source>
</evidence>
<protein>
    <recommendedName>
        <fullName evidence="13">Sulfate transporter CysZ</fullName>
    </recommendedName>
</protein>
<keyword evidence="6 10" id="KW-0812">Transmembrane</keyword>
<feature type="transmembrane region" description="Helical" evidence="10">
    <location>
        <begin position="62"/>
        <end position="89"/>
    </location>
</feature>